<dbReference type="SFLD" id="SFLDS00029">
    <property type="entry name" value="Radical_SAM"/>
    <property type="match status" value="1"/>
</dbReference>
<gene>
    <name evidence="13" type="ORF">UFOPK3423_01072</name>
</gene>
<dbReference type="CDD" id="cd01335">
    <property type="entry name" value="Radical_SAM"/>
    <property type="match status" value="1"/>
</dbReference>
<keyword evidence="6" id="KW-0949">S-adenosyl-L-methionine</keyword>
<protein>
    <recommendedName>
        <fullName evidence="3">lipoyl synthase</fullName>
        <ecNumber evidence="3">2.8.1.8</ecNumber>
    </recommendedName>
</protein>
<dbReference type="AlphaFoldDB" id="A0A6J7EC40"/>
<dbReference type="PANTHER" id="PTHR10949:SF0">
    <property type="entry name" value="LIPOYL SYNTHASE, MITOCHONDRIAL"/>
    <property type="match status" value="1"/>
</dbReference>
<sequence length="334" mass="37130">MSDIVGPVDEQAPRQHKTRSRANPGGMDVLEVLGQEVQPIRARKPPWFKVPAPGGARYRELSALIRDENLHTVCQEAACPNVGECWERGTATFMILGDTCTRRCGFCHVRTGKPTWNDPLEPARVARSIARMGLRHAVITSVDRDDLPDYGAGIWAATIRQCRTQASDCQIEVLTPDFRGEEMPLARVIAERPDVFNHNVEVVPRLYPLARRGSTWRRSLRVLRNALAYGEGEVVTKSGLMVGLGETHEEMVGAFEDLREAGVRVLTVGQYLRPTEQHLPIVRYWHPDEFRALEDAAYALGFDHIAAGPLVRSSYHADQHVPQPRPGVGPLAAA</sequence>
<dbReference type="Pfam" id="PF16881">
    <property type="entry name" value="LIAS_N"/>
    <property type="match status" value="1"/>
</dbReference>
<dbReference type="SUPFAM" id="SSF102114">
    <property type="entry name" value="Radical SAM enzymes"/>
    <property type="match status" value="1"/>
</dbReference>
<evidence type="ECO:0000256" key="9">
    <source>
        <dbReference type="ARBA" id="ARBA00023014"/>
    </source>
</evidence>
<dbReference type="NCBIfam" id="NF009544">
    <property type="entry name" value="PRK12928.1"/>
    <property type="match status" value="1"/>
</dbReference>
<reference evidence="13" key="1">
    <citation type="submission" date="2020-05" db="EMBL/GenBank/DDBJ databases">
        <authorList>
            <person name="Chiriac C."/>
            <person name="Salcher M."/>
            <person name="Ghai R."/>
            <person name="Kavagutti S V."/>
        </authorList>
    </citation>
    <scope>NUCLEOTIDE SEQUENCE</scope>
</reference>
<keyword evidence="7" id="KW-0479">Metal-binding</keyword>
<accession>A0A6J7EC40</accession>
<dbReference type="PIRSF" id="PIRSF005963">
    <property type="entry name" value="Lipoyl_synth"/>
    <property type="match status" value="1"/>
</dbReference>
<evidence type="ECO:0000256" key="3">
    <source>
        <dbReference type="ARBA" id="ARBA00012237"/>
    </source>
</evidence>
<dbReference type="GO" id="GO:0051539">
    <property type="term" value="F:4 iron, 4 sulfur cluster binding"/>
    <property type="evidence" value="ECO:0007669"/>
    <property type="project" value="UniProtKB-KW"/>
</dbReference>
<dbReference type="InterPro" id="IPR058240">
    <property type="entry name" value="rSAM_sf"/>
</dbReference>
<comment type="subcellular location">
    <subcellularLocation>
        <location evidence="2">Mitochondrion</location>
    </subcellularLocation>
</comment>
<proteinExistence type="inferred from homology"/>
<feature type="domain" description="Radical SAM core" evidence="12">
    <location>
        <begin position="86"/>
        <end position="303"/>
    </location>
</feature>
<feature type="region of interest" description="Disordered" evidence="11">
    <location>
        <begin position="1"/>
        <end position="26"/>
    </location>
</feature>
<dbReference type="SFLD" id="SFLDF00271">
    <property type="entry name" value="lipoyl_synthase"/>
    <property type="match status" value="1"/>
</dbReference>
<evidence type="ECO:0000313" key="13">
    <source>
        <dbReference type="EMBL" id="CAB4877343.1"/>
    </source>
</evidence>
<dbReference type="InterPro" id="IPR003698">
    <property type="entry name" value="Lipoyl_synth"/>
</dbReference>
<evidence type="ECO:0000256" key="11">
    <source>
        <dbReference type="SAM" id="MobiDB-lite"/>
    </source>
</evidence>
<evidence type="ECO:0000256" key="1">
    <source>
        <dbReference type="ARBA" id="ARBA00001966"/>
    </source>
</evidence>
<keyword evidence="4" id="KW-0004">4Fe-4S</keyword>
<dbReference type="GO" id="GO:0016992">
    <property type="term" value="F:lipoate synthase activity"/>
    <property type="evidence" value="ECO:0007669"/>
    <property type="project" value="UniProtKB-EC"/>
</dbReference>
<dbReference type="InterPro" id="IPR007197">
    <property type="entry name" value="rSAM"/>
</dbReference>
<evidence type="ECO:0000259" key="12">
    <source>
        <dbReference type="PROSITE" id="PS51918"/>
    </source>
</evidence>
<name>A0A6J7EC40_9ZZZZ</name>
<dbReference type="GO" id="GO:0046872">
    <property type="term" value="F:metal ion binding"/>
    <property type="evidence" value="ECO:0007669"/>
    <property type="project" value="UniProtKB-KW"/>
</dbReference>
<dbReference type="PROSITE" id="PS51918">
    <property type="entry name" value="RADICAL_SAM"/>
    <property type="match status" value="1"/>
</dbReference>
<evidence type="ECO:0000256" key="5">
    <source>
        <dbReference type="ARBA" id="ARBA00022679"/>
    </source>
</evidence>
<dbReference type="InterPro" id="IPR006638">
    <property type="entry name" value="Elp3/MiaA/NifB-like_rSAM"/>
</dbReference>
<comment type="catalytic activity">
    <reaction evidence="10">
        <text>[[Fe-S] cluster scaffold protein carrying a second [4Fe-4S](2+) cluster] + N(6)-octanoyl-L-lysyl-[protein] + 2 oxidized [2Fe-2S]-[ferredoxin] + 2 S-adenosyl-L-methionine + 4 H(+) = [[Fe-S] cluster scaffold protein] + N(6)-[(R)-dihydrolipoyl]-L-lysyl-[protein] + 4 Fe(3+) + 2 hydrogen sulfide + 2 5'-deoxyadenosine + 2 L-methionine + 2 reduced [2Fe-2S]-[ferredoxin]</text>
        <dbReference type="Rhea" id="RHEA:16585"/>
        <dbReference type="Rhea" id="RHEA-COMP:9928"/>
        <dbReference type="Rhea" id="RHEA-COMP:10000"/>
        <dbReference type="Rhea" id="RHEA-COMP:10001"/>
        <dbReference type="Rhea" id="RHEA-COMP:10475"/>
        <dbReference type="Rhea" id="RHEA-COMP:14568"/>
        <dbReference type="Rhea" id="RHEA-COMP:14569"/>
        <dbReference type="ChEBI" id="CHEBI:15378"/>
        <dbReference type="ChEBI" id="CHEBI:17319"/>
        <dbReference type="ChEBI" id="CHEBI:29034"/>
        <dbReference type="ChEBI" id="CHEBI:29919"/>
        <dbReference type="ChEBI" id="CHEBI:33722"/>
        <dbReference type="ChEBI" id="CHEBI:33737"/>
        <dbReference type="ChEBI" id="CHEBI:33738"/>
        <dbReference type="ChEBI" id="CHEBI:57844"/>
        <dbReference type="ChEBI" id="CHEBI:59789"/>
        <dbReference type="ChEBI" id="CHEBI:78809"/>
        <dbReference type="ChEBI" id="CHEBI:83100"/>
        <dbReference type="EC" id="2.8.1.8"/>
    </reaction>
</comment>
<dbReference type="Pfam" id="PF04055">
    <property type="entry name" value="Radical_SAM"/>
    <property type="match status" value="1"/>
</dbReference>
<dbReference type="InterPro" id="IPR031691">
    <property type="entry name" value="LIAS_N"/>
</dbReference>
<keyword evidence="8" id="KW-0408">Iron</keyword>
<dbReference type="GO" id="GO:0005739">
    <property type="term" value="C:mitochondrion"/>
    <property type="evidence" value="ECO:0007669"/>
    <property type="project" value="UniProtKB-SubCell"/>
</dbReference>
<dbReference type="Gene3D" id="3.20.20.70">
    <property type="entry name" value="Aldolase class I"/>
    <property type="match status" value="1"/>
</dbReference>
<evidence type="ECO:0000256" key="7">
    <source>
        <dbReference type="ARBA" id="ARBA00022723"/>
    </source>
</evidence>
<dbReference type="NCBIfam" id="TIGR00510">
    <property type="entry name" value="lipA"/>
    <property type="match status" value="1"/>
</dbReference>
<dbReference type="InterPro" id="IPR013785">
    <property type="entry name" value="Aldolase_TIM"/>
</dbReference>
<keyword evidence="5" id="KW-0808">Transferase</keyword>
<dbReference type="EC" id="2.8.1.8" evidence="3"/>
<comment type="cofactor">
    <cofactor evidence="1">
        <name>[4Fe-4S] cluster</name>
        <dbReference type="ChEBI" id="CHEBI:49883"/>
    </cofactor>
</comment>
<organism evidence="13">
    <name type="scientific">freshwater metagenome</name>
    <dbReference type="NCBI Taxonomy" id="449393"/>
    <lineage>
        <taxon>unclassified sequences</taxon>
        <taxon>metagenomes</taxon>
        <taxon>ecological metagenomes</taxon>
    </lineage>
</organism>
<evidence type="ECO:0000256" key="10">
    <source>
        <dbReference type="ARBA" id="ARBA00047326"/>
    </source>
</evidence>
<dbReference type="EMBL" id="CAFBLQ010000117">
    <property type="protein sequence ID" value="CAB4877343.1"/>
    <property type="molecule type" value="Genomic_DNA"/>
</dbReference>
<keyword evidence="9" id="KW-0411">Iron-sulfur</keyword>
<evidence type="ECO:0000256" key="8">
    <source>
        <dbReference type="ARBA" id="ARBA00023004"/>
    </source>
</evidence>
<evidence type="ECO:0000256" key="2">
    <source>
        <dbReference type="ARBA" id="ARBA00004173"/>
    </source>
</evidence>
<dbReference type="PANTHER" id="PTHR10949">
    <property type="entry name" value="LIPOYL SYNTHASE"/>
    <property type="match status" value="1"/>
</dbReference>
<dbReference type="NCBIfam" id="NF004019">
    <property type="entry name" value="PRK05481.1"/>
    <property type="match status" value="1"/>
</dbReference>
<evidence type="ECO:0000256" key="6">
    <source>
        <dbReference type="ARBA" id="ARBA00022691"/>
    </source>
</evidence>
<dbReference type="SFLD" id="SFLDG01058">
    <property type="entry name" value="lipoyl_synthase_like"/>
    <property type="match status" value="1"/>
</dbReference>
<evidence type="ECO:0000256" key="4">
    <source>
        <dbReference type="ARBA" id="ARBA00022485"/>
    </source>
</evidence>
<dbReference type="SMART" id="SM00729">
    <property type="entry name" value="Elp3"/>
    <property type="match status" value="1"/>
</dbReference>
<dbReference type="HAMAP" id="MF_00206">
    <property type="entry name" value="Lipoyl_synth"/>
    <property type="match status" value="1"/>
</dbReference>